<gene>
    <name evidence="1" type="ORF">K441DRAFT_682403</name>
</gene>
<sequence length="430" mass="48497">MEELPTASELGKRIKVHYNYCFGKSVEPVSLLNFQTPAHGSSLSLPFPILRILSIVKRPRSMRADVFGYNARGFSFEIQQVCASISQELNCNVLFVGDSDIAANFSGHNKIKTDADIAGLGIYIALLVQVFGMMFLAIVFVLYDIRGRNRRSHYRLLFAFSDILTIQAVVYILNFVLTGKCGLTTYHYFVALDSLLLFCSTMVLVFVTSRHHYWETLLGPFRFLATLVIFGMLSIFIGYQTFRHGTSDFPNWKPSEHNDTVLLLPVSCFLDPDLISSAEFGNPYAPNQTVTDAQLDQIGRPVKTYQLPEIWIFWILALCLVLGVTTCCCLAARPHNKLPVEKSRECWWIMWLTLAACFATDVFCAYHIFKLRKWASTSGWLENGEEGELSPFSQLMAVASLVLLAFALIDHVPLRGPERHVPNHHGYAVV</sequence>
<name>A0ACC8EN73_9PEZI</name>
<dbReference type="Proteomes" id="UP000250078">
    <property type="component" value="Unassembled WGS sequence"/>
</dbReference>
<dbReference type="EMBL" id="KV748255">
    <property type="protein sequence ID" value="OCK87771.1"/>
    <property type="molecule type" value="Genomic_DNA"/>
</dbReference>
<proteinExistence type="predicted"/>
<keyword evidence="2" id="KW-1185">Reference proteome</keyword>
<accession>A0ACC8EN73</accession>
<reference evidence="1 2" key="1">
    <citation type="journal article" date="2016" name="Nat. Commun.">
        <title>Ectomycorrhizal ecology is imprinted in the genome of the dominant symbiotic fungus Cenococcum geophilum.</title>
        <authorList>
            <consortium name="DOE Joint Genome Institute"/>
            <person name="Peter M."/>
            <person name="Kohler A."/>
            <person name="Ohm R.A."/>
            <person name="Kuo A."/>
            <person name="Krutzmann J."/>
            <person name="Morin E."/>
            <person name="Arend M."/>
            <person name="Barry K.W."/>
            <person name="Binder M."/>
            <person name="Choi C."/>
            <person name="Clum A."/>
            <person name="Copeland A."/>
            <person name="Grisel N."/>
            <person name="Haridas S."/>
            <person name="Kipfer T."/>
            <person name="LaButti K."/>
            <person name="Lindquist E."/>
            <person name="Lipzen A."/>
            <person name="Maire R."/>
            <person name="Meier B."/>
            <person name="Mihaltcheva S."/>
            <person name="Molinier V."/>
            <person name="Murat C."/>
            <person name="Poggeler S."/>
            <person name="Quandt C.A."/>
            <person name="Sperisen C."/>
            <person name="Tritt A."/>
            <person name="Tisserant E."/>
            <person name="Crous P.W."/>
            <person name="Henrissat B."/>
            <person name="Nehls U."/>
            <person name="Egli S."/>
            <person name="Spatafora J.W."/>
            <person name="Grigoriev I.V."/>
            <person name="Martin F.M."/>
        </authorList>
    </citation>
    <scope>NUCLEOTIDE SEQUENCE [LARGE SCALE GENOMIC DNA]</scope>
    <source>
        <strain evidence="1 2">1.58</strain>
    </source>
</reference>
<organism evidence="1 2">
    <name type="scientific">Cenococcum geophilum 1.58</name>
    <dbReference type="NCBI Taxonomy" id="794803"/>
    <lineage>
        <taxon>Eukaryota</taxon>
        <taxon>Fungi</taxon>
        <taxon>Dikarya</taxon>
        <taxon>Ascomycota</taxon>
        <taxon>Pezizomycotina</taxon>
        <taxon>Dothideomycetes</taxon>
        <taxon>Pleosporomycetidae</taxon>
        <taxon>Gloniales</taxon>
        <taxon>Gloniaceae</taxon>
        <taxon>Cenococcum</taxon>
    </lineage>
</organism>
<evidence type="ECO:0000313" key="1">
    <source>
        <dbReference type="EMBL" id="OCK87771.1"/>
    </source>
</evidence>
<evidence type="ECO:0000313" key="2">
    <source>
        <dbReference type="Proteomes" id="UP000250078"/>
    </source>
</evidence>
<protein>
    <submittedName>
        <fullName evidence="1">Uncharacterized protein</fullName>
    </submittedName>
</protein>